<dbReference type="SUPFAM" id="SSF56112">
    <property type="entry name" value="Protein kinase-like (PK-like)"/>
    <property type="match status" value="1"/>
</dbReference>
<name>A0A9P3GKQ8_9APHY</name>
<dbReference type="CDD" id="cd07835">
    <property type="entry name" value="STKc_CDK1_CdkB_like"/>
    <property type="match status" value="1"/>
</dbReference>
<dbReference type="GO" id="GO:0010468">
    <property type="term" value="P:regulation of gene expression"/>
    <property type="evidence" value="ECO:0007669"/>
    <property type="project" value="TreeGrafter"/>
</dbReference>
<keyword evidence="8" id="KW-0067">ATP-binding</keyword>
<dbReference type="Proteomes" id="UP000703269">
    <property type="component" value="Unassembled WGS sequence"/>
</dbReference>
<evidence type="ECO:0000256" key="6">
    <source>
        <dbReference type="ARBA" id="ARBA00022741"/>
    </source>
</evidence>
<dbReference type="FunFam" id="3.30.200.20:FF:000027">
    <property type="entry name" value="Putative Cyclin-dependent kinase 1"/>
    <property type="match status" value="1"/>
</dbReference>
<dbReference type="GO" id="GO:0007165">
    <property type="term" value="P:signal transduction"/>
    <property type="evidence" value="ECO:0007669"/>
    <property type="project" value="TreeGrafter"/>
</dbReference>
<feature type="domain" description="Protein kinase" evidence="12">
    <location>
        <begin position="2"/>
        <end position="287"/>
    </location>
</feature>
<dbReference type="GO" id="GO:0005634">
    <property type="term" value="C:nucleus"/>
    <property type="evidence" value="ECO:0007669"/>
    <property type="project" value="TreeGrafter"/>
</dbReference>
<reference evidence="13 14" key="1">
    <citation type="submission" date="2021-08" db="EMBL/GenBank/DDBJ databases">
        <title>Draft Genome Sequence of Phanerochaete sordida strain YK-624.</title>
        <authorList>
            <person name="Mori T."/>
            <person name="Dohra H."/>
            <person name="Suzuki T."/>
            <person name="Kawagishi H."/>
            <person name="Hirai H."/>
        </authorList>
    </citation>
    <scope>NUCLEOTIDE SEQUENCE [LARGE SCALE GENOMIC DNA]</scope>
    <source>
        <strain evidence="13 14">YK-624</strain>
    </source>
</reference>
<dbReference type="Gene3D" id="3.30.200.20">
    <property type="entry name" value="Phosphorylase Kinase, domain 1"/>
    <property type="match status" value="1"/>
</dbReference>
<dbReference type="OrthoDB" id="1732493at2759"/>
<dbReference type="SMART" id="SM00220">
    <property type="entry name" value="S_TKc"/>
    <property type="match status" value="1"/>
</dbReference>
<dbReference type="PROSITE" id="PS00108">
    <property type="entry name" value="PROTEIN_KINASE_ST"/>
    <property type="match status" value="1"/>
</dbReference>
<evidence type="ECO:0000256" key="5">
    <source>
        <dbReference type="ARBA" id="ARBA00022679"/>
    </source>
</evidence>
<dbReference type="EC" id="2.7.11.22" evidence="2"/>
<dbReference type="PROSITE" id="PS50011">
    <property type="entry name" value="PROTEIN_KINASE_DOM"/>
    <property type="match status" value="1"/>
</dbReference>
<keyword evidence="7 13" id="KW-0418">Kinase</keyword>
<dbReference type="PANTHER" id="PTHR24056">
    <property type="entry name" value="CELL DIVISION PROTEIN KINASE"/>
    <property type="match status" value="1"/>
</dbReference>
<evidence type="ECO:0000259" key="12">
    <source>
        <dbReference type="PROSITE" id="PS50011"/>
    </source>
</evidence>
<dbReference type="GO" id="GO:0005737">
    <property type="term" value="C:cytoplasm"/>
    <property type="evidence" value="ECO:0007669"/>
    <property type="project" value="TreeGrafter"/>
</dbReference>
<dbReference type="AlphaFoldDB" id="A0A9P3GKQ8"/>
<gene>
    <name evidence="13" type="ORF">PsYK624_114520</name>
</gene>
<protein>
    <recommendedName>
        <fullName evidence="9">Cyclin-dependent kinase 1</fullName>
        <ecNumber evidence="2">2.7.11.22</ecNumber>
    </recommendedName>
</protein>
<evidence type="ECO:0000313" key="13">
    <source>
        <dbReference type="EMBL" id="GJE95269.1"/>
    </source>
</evidence>
<dbReference type="GO" id="GO:0010389">
    <property type="term" value="P:regulation of G2/M transition of mitotic cell cycle"/>
    <property type="evidence" value="ECO:0007669"/>
    <property type="project" value="TreeGrafter"/>
</dbReference>
<evidence type="ECO:0000256" key="4">
    <source>
        <dbReference type="ARBA" id="ARBA00022553"/>
    </source>
</evidence>
<sequence>MERYAKLEKVGTYGVVYKAKDLTTNQVVALKKIRLEAEDEGVPSTAIREISLLKELKDENVVRLLDIVHADQKLYLVFEFLDVDLKRYMDMGNKAGNPMSLDLVKKFTHQLTSGLLYCHSHRILHRDLKPQNLLIDRNDNLKLADFGLARAFGIPMRTYTHEVVTLWYRAPEVLLGSRHYSTAIDMWSVGCIFAEMVMRGHPLFPGDSEIDQIFKIFRILGTPNEESWPGLSQLPDYKPTFPHWGGQELTETVPGLDDDGLDLLRQLLIYDTAKRISAKRAMIHPYFADYRP</sequence>
<evidence type="ECO:0000313" key="14">
    <source>
        <dbReference type="Proteomes" id="UP000703269"/>
    </source>
</evidence>
<accession>A0A9P3GKQ8</accession>
<evidence type="ECO:0000256" key="1">
    <source>
        <dbReference type="ARBA" id="ARBA00006485"/>
    </source>
</evidence>
<evidence type="ECO:0000256" key="9">
    <source>
        <dbReference type="ARBA" id="ARBA00039266"/>
    </source>
</evidence>
<dbReference type="InterPro" id="IPR011009">
    <property type="entry name" value="Kinase-like_dom_sf"/>
</dbReference>
<dbReference type="FunFam" id="1.10.510.10:FF:000281">
    <property type="entry name" value="Cyclin-dependent kinase 2"/>
    <property type="match status" value="1"/>
</dbReference>
<dbReference type="InterPro" id="IPR008271">
    <property type="entry name" value="Ser/Thr_kinase_AS"/>
</dbReference>
<dbReference type="GO" id="GO:0000082">
    <property type="term" value="P:G1/S transition of mitotic cell cycle"/>
    <property type="evidence" value="ECO:0007669"/>
    <property type="project" value="TreeGrafter"/>
</dbReference>
<evidence type="ECO:0000256" key="11">
    <source>
        <dbReference type="ARBA" id="ARBA00048367"/>
    </source>
</evidence>
<comment type="caution">
    <text evidence="13">The sequence shown here is derived from an EMBL/GenBank/DDBJ whole genome shotgun (WGS) entry which is preliminary data.</text>
</comment>
<keyword evidence="5" id="KW-0808">Transferase</keyword>
<dbReference type="InterPro" id="IPR000719">
    <property type="entry name" value="Prot_kinase_dom"/>
</dbReference>
<evidence type="ECO:0000256" key="2">
    <source>
        <dbReference type="ARBA" id="ARBA00012425"/>
    </source>
</evidence>
<keyword evidence="3" id="KW-0723">Serine/threonine-protein kinase</keyword>
<dbReference type="GO" id="GO:0004693">
    <property type="term" value="F:cyclin-dependent protein serine/threonine kinase activity"/>
    <property type="evidence" value="ECO:0007669"/>
    <property type="project" value="UniProtKB-EC"/>
</dbReference>
<dbReference type="EMBL" id="BPQB01000047">
    <property type="protein sequence ID" value="GJE95269.1"/>
    <property type="molecule type" value="Genomic_DNA"/>
</dbReference>
<keyword evidence="14" id="KW-1185">Reference proteome</keyword>
<dbReference type="Pfam" id="PF00069">
    <property type="entry name" value="Pkinase"/>
    <property type="match status" value="1"/>
</dbReference>
<dbReference type="GO" id="GO:0000307">
    <property type="term" value="C:cyclin-dependent protein kinase holoenzyme complex"/>
    <property type="evidence" value="ECO:0007669"/>
    <property type="project" value="TreeGrafter"/>
</dbReference>
<evidence type="ECO:0000256" key="7">
    <source>
        <dbReference type="ARBA" id="ARBA00022777"/>
    </source>
</evidence>
<keyword evidence="4" id="KW-0597">Phosphoprotein</keyword>
<keyword evidence="6" id="KW-0547">Nucleotide-binding</keyword>
<evidence type="ECO:0000256" key="3">
    <source>
        <dbReference type="ARBA" id="ARBA00022527"/>
    </source>
</evidence>
<proteinExistence type="inferred from homology"/>
<comment type="catalytic activity">
    <reaction evidence="11">
        <text>L-seryl-[protein] + ATP = O-phospho-L-seryl-[protein] + ADP + H(+)</text>
        <dbReference type="Rhea" id="RHEA:17989"/>
        <dbReference type="Rhea" id="RHEA-COMP:9863"/>
        <dbReference type="Rhea" id="RHEA-COMP:11604"/>
        <dbReference type="ChEBI" id="CHEBI:15378"/>
        <dbReference type="ChEBI" id="CHEBI:29999"/>
        <dbReference type="ChEBI" id="CHEBI:30616"/>
        <dbReference type="ChEBI" id="CHEBI:83421"/>
        <dbReference type="ChEBI" id="CHEBI:456216"/>
        <dbReference type="EC" id="2.7.11.22"/>
    </reaction>
</comment>
<organism evidence="13 14">
    <name type="scientific">Phanerochaete sordida</name>
    <dbReference type="NCBI Taxonomy" id="48140"/>
    <lineage>
        <taxon>Eukaryota</taxon>
        <taxon>Fungi</taxon>
        <taxon>Dikarya</taxon>
        <taxon>Basidiomycota</taxon>
        <taxon>Agaricomycotina</taxon>
        <taxon>Agaricomycetes</taxon>
        <taxon>Polyporales</taxon>
        <taxon>Phanerochaetaceae</taxon>
        <taxon>Phanerochaete</taxon>
    </lineage>
</organism>
<dbReference type="PANTHER" id="PTHR24056:SF254">
    <property type="entry name" value="CYCLIN-DEPENDENT KINASE 2"/>
    <property type="match status" value="1"/>
</dbReference>
<comment type="catalytic activity">
    <reaction evidence="10">
        <text>L-threonyl-[protein] + ATP = O-phospho-L-threonyl-[protein] + ADP + H(+)</text>
        <dbReference type="Rhea" id="RHEA:46608"/>
        <dbReference type="Rhea" id="RHEA-COMP:11060"/>
        <dbReference type="Rhea" id="RHEA-COMP:11605"/>
        <dbReference type="ChEBI" id="CHEBI:15378"/>
        <dbReference type="ChEBI" id="CHEBI:30013"/>
        <dbReference type="ChEBI" id="CHEBI:30616"/>
        <dbReference type="ChEBI" id="CHEBI:61977"/>
        <dbReference type="ChEBI" id="CHEBI:456216"/>
        <dbReference type="EC" id="2.7.11.22"/>
    </reaction>
</comment>
<dbReference type="GO" id="GO:0030332">
    <property type="term" value="F:cyclin binding"/>
    <property type="evidence" value="ECO:0007669"/>
    <property type="project" value="TreeGrafter"/>
</dbReference>
<evidence type="ECO:0000256" key="8">
    <source>
        <dbReference type="ARBA" id="ARBA00022840"/>
    </source>
</evidence>
<dbReference type="Gene3D" id="1.10.510.10">
    <property type="entry name" value="Transferase(Phosphotransferase) domain 1"/>
    <property type="match status" value="1"/>
</dbReference>
<dbReference type="InterPro" id="IPR050108">
    <property type="entry name" value="CDK"/>
</dbReference>
<evidence type="ECO:0000256" key="10">
    <source>
        <dbReference type="ARBA" id="ARBA00047811"/>
    </source>
</evidence>
<comment type="similarity">
    <text evidence="1">Belongs to the protein kinase superfamily. CMGC Ser/Thr protein kinase family. CDC2/CDKX subfamily.</text>
</comment>
<dbReference type="GO" id="GO:0005524">
    <property type="term" value="F:ATP binding"/>
    <property type="evidence" value="ECO:0007669"/>
    <property type="project" value="UniProtKB-KW"/>
</dbReference>